<organism evidence="1 2">
    <name type="scientific">Aspergillus brunneoviolaceus CBS 621.78</name>
    <dbReference type="NCBI Taxonomy" id="1450534"/>
    <lineage>
        <taxon>Eukaryota</taxon>
        <taxon>Fungi</taxon>
        <taxon>Dikarya</taxon>
        <taxon>Ascomycota</taxon>
        <taxon>Pezizomycotina</taxon>
        <taxon>Eurotiomycetes</taxon>
        <taxon>Eurotiomycetidae</taxon>
        <taxon>Eurotiales</taxon>
        <taxon>Aspergillaceae</taxon>
        <taxon>Aspergillus</taxon>
        <taxon>Aspergillus subgen. Circumdati</taxon>
    </lineage>
</organism>
<evidence type="ECO:0000313" key="1">
    <source>
        <dbReference type="EMBL" id="RAH42825.1"/>
    </source>
</evidence>
<reference evidence="1" key="1">
    <citation type="submission" date="2018-02" db="EMBL/GenBank/DDBJ databases">
        <title>The genomes of Aspergillus section Nigri reveals drivers in fungal speciation.</title>
        <authorList>
            <consortium name="DOE Joint Genome Institute"/>
            <person name="Vesth T.C."/>
            <person name="Nybo J."/>
            <person name="Theobald S."/>
            <person name="Brandl J."/>
            <person name="Frisvad J.C."/>
            <person name="Nielsen K.F."/>
            <person name="Lyhne E.K."/>
            <person name="Kogle M.E."/>
            <person name="Kuo A."/>
            <person name="Riley R."/>
            <person name="Clum A."/>
            <person name="Nolan M."/>
            <person name="Lipzen A."/>
            <person name="Salamov A."/>
            <person name="Henrissat B."/>
            <person name="Wiebenga A."/>
            <person name="De vries R.P."/>
            <person name="Grigoriev I.V."/>
            <person name="Mortensen U.H."/>
            <person name="Andersen M.R."/>
            <person name="Baker S.E."/>
        </authorList>
    </citation>
    <scope>NUCLEOTIDE SEQUENCE</scope>
    <source>
        <strain evidence="1">CBS 621.78</strain>
    </source>
</reference>
<name>A0ACD1G0R4_9EURO</name>
<keyword evidence="2" id="KW-1185">Reference proteome</keyword>
<accession>A0ACD1G0R4</accession>
<dbReference type="EMBL" id="KZ825370">
    <property type="protein sequence ID" value="RAH42825.1"/>
    <property type="molecule type" value="Genomic_DNA"/>
</dbReference>
<sequence length="153" mass="16857">MVLCAIDDPAASTRVWQLCKEKRIPANIADVPPECDFYFGSMHRDGPLQIMVSTNGNGPRLASIVRKKIAATLPGNMGAAIENVGLLRRKLRETAPNVEEGPKRMKWMSGVCESWSLEDLVEMEERDMEGLLAFYASGEIPPLKEIRAKAAGN</sequence>
<evidence type="ECO:0000313" key="2">
    <source>
        <dbReference type="Proteomes" id="UP000249057"/>
    </source>
</evidence>
<dbReference type="Proteomes" id="UP000249057">
    <property type="component" value="Unassembled WGS sequence"/>
</dbReference>
<proteinExistence type="predicted"/>
<gene>
    <name evidence="1" type="ORF">BO95DRAFT_445736</name>
</gene>
<protein>
    <submittedName>
        <fullName evidence="1">Siroheme synthase middle domains-like protein</fullName>
    </submittedName>
</protein>